<reference evidence="1" key="1">
    <citation type="journal article" date="2014" name="Front. Microbiol.">
        <title>High frequency of phylogenetically diverse reductive dehalogenase-homologous genes in deep subseafloor sedimentary metagenomes.</title>
        <authorList>
            <person name="Kawai M."/>
            <person name="Futagami T."/>
            <person name="Toyoda A."/>
            <person name="Takaki Y."/>
            <person name="Nishi S."/>
            <person name="Hori S."/>
            <person name="Arai W."/>
            <person name="Tsubouchi T."/>
            <person name="Morono Y."/>
            <person name="Uchiyama I."/>
            <person name="Ito T."/>
            <person name="Fujiyama A."/>
            <person name="Inagaki F."/>
            <person name="Takami H."/>
        </authorList>
    </citation>
    <scope>NUCLEOTIDE SEQUENCE</scope>
    <source>
        <strain evidence="1">Expedition CK06-06</strain>
    </source>
</reference>
<evidence type="ECO:0000313" key="1">
    <source>
        <dbReference type="EMBL" id="GAG20493.1"/>
    </source>
</evidence>
<dbReference type="EMBL" id="BARS01036925">
    <property type="protein sequence ID" value="GAG20493.1"/>
    <property type="molecule type" value="Genomic_DNA"/>
</dbReference>
<gene>
    <name evidence="1" type="ORF">S01H1_56687</name>
</gene>
<protein>
    <submittedName>
        <fullName evidence="1">Uncharacterized protein</fullName>
    </submittedName>
</protein>
<feature type="non-terminal residue" evidence="1">
    <location>
        <position position="1"/>
    </location>
</feature>
<name>X0W7C3_9ZZZZ</name>
<accession>X0W7C3</accession>
<sequence>DLHFVDDMFFTGSGTIELNRRKLRFGSKEMTVNAPLYFDQAQDIELNSNVHLASTWTCSSECIVEGNGKILYLENGGNVVVEKGSSLLLRDMTIRGVSENNIRCLDNFSTLSFQGVTWIQDGNYSFTNGSFDVISKIKVVGGTTFAYKSTQQSRILSKAKISFDNGMTFSYDPASASGDLILLTDETSKFCLNGATLYSTATGLQLTKGILQIMGNSCLTSEAAVEDEGIAFGDGVSSDNDLRIEIFPGAKMRITAG</sequence>
<organism evidence="1">
    <name type="scientific">marine sediment metagenome</name>
    <dbReference type="NCBI Taxonomy" id="412755"/>
    <lineage>
        <taxon>unclassified sequences</taxon>
        <taxon>metagenomes</taxon>
        <taxon>ecological metagenomes</taxon>
    </lineage>
</organism>
<dbReference type="AlphaFoldDB" id="X0W7C3"/>
<feature type="non-terminal residue" evidence="1">
    <location>
        <position position="257"/>
    </location>
</feature>
<comment type="caution">
    <text evidence="1">The sequence shown here is derived from an EMBL/GenBank/DDBJ whole genome shotgun (WGS) entry which is preliminary data.</text>
</comment>
<proteinExistence type="predicted"/>